<dbReference type="SUPFAM" id="SSF56815">
    <property type="entry name" value="Sec1/munc18-like (SM) proteins"/>
    <property type="match status" value="1"/>
</dbReference>
<dbReference type="Gene3D" id="1.25.40.60">
    <property type="match status" value="1"/>
</dbReference>
<dbReference type="Gene3D" id="3.90.830.10">
    <property type="entry name" value="Syntaxin Binding Protein 1, Chain A, domain 2"/>
    <property type="match status" value="1"/>
</dbReference>
<dbReference type="KEGG" id="ngr:NAEGRDRAFT_77784"/>
<dbReference type="GO" id="GO:0016192">
    <property type="term" value="P:vesicle-mediated transport"/>
    <property type="evidence" value="ECO:0007669"/>
    <property type="project" value="InterPro"/>
</dbReference>
<dbReference type="Proteomes" id="UP000006671">
    <property type="component" value="Unassembled WGS sequence"/>
</dbReference>
<accession>D2UYD9</accession>
<dbReference type="FunCoup" id="D2UYD9">
    <property type="interactions" value="717"/>
</dbReference>
<dbReference type="InterPro" id="IPR043127">
    <property type="entry name" value="Sec-1-like_dom3a"/>
</dbReference>
<dbReference type="Gene3D" id="3.40.50.1910">
    <property type="match status" value="1"/>
</dbReference>
<dbReference type="EMBL" id="GG738845">
    <property type="protein sequence ID" value="EFC50458.1"/>
    <property type="molecule type" value="Genomic_DNA"/>
</dbReference>
<dbReference type="Pfam" id="PF00995">
    <property type="entry name" value="Sec1"/>
    <property type="match status" value="1"/>
</dbReference>
<evidence type="ECO:0000313" key="2">
    <source>
        <dbReference type="EMBL" id="EFC50458.1"/>
    </source>
</evidence>
<comment type="similarity">
    <text evidence="1">Belongs to the STXBP/unc-18/SEC1 family.</text>
</comment>
<dbReference type="GeneID" id="8859099"/>
<dbReference type="OrthoDB" id="10251230at2759"/>
<dbReference type="STRING" id="5762.D2UYD9"/>
<gene>
    <name evidence="2" type="ORF">NAEGRDRAFT_77784</name>
</gene>
<dbReference type="PANTHER" id="PTHR11679">
    <property type="entry name" value="VESICLE PROTEIN SORTING-ASSOCIATED"/>
    <property type="match status" value="1"/>
</dbReference>
<sequence length="744" mass="84173">MLSSKSSVASINLMDCQKESILNMLNIEGYDAITNTSSKKKKKKASGSNDHVLTGHELGHQLTERKVQQWKVLIMDKHCSEIITPLFKVGDLRAMGVTLMLPLEEKRQPIADAPAIYFVQPTQHNIDRICSDCERELYASCHINFCHSNYKRDILEKMATKLVQTESTHLLSKVLDQFVNYICLEKDFFSLLGLDNCLLQLHDPTKKEEEIKLIVDQIANGIASVILSSSNGKNNTSGGFVMPIIVCPSAQGKPARFIAEAVEKTLRNLAQSPLQENQKNETSVDKKKNRPLLIIMDRTVDFTVCLQHQWTYRSMIHDIFQMKSNQVKVPIRKKVSENSSPEQTYEIALDDEFWIENATKPFQEVAQNVTNYLEKHKAKLNEFNKKYGLNMSEEDVMKSSSSTEDSGLNKNTVDEVFVMSQERTRVDMHTNIAYAILHEVNKRKLDEFVAIEEALITKQSKIESAVLHSLLNVSEEGEQEKGTLEDKLRLILVCYLYIIQQERLNQDPQFITRQELEKYALTLQQRRLSQEGQEFKGATNLSLENILPEIAFLKQMTRHISMTRGTNESSLRHNSSLANLTKKFSILGDQIKSIASGLNEYYGEGSEYRTTLPLTRIVDAIVNNTPRKLSEHEEFVFIDPKLPPSQSLIKTYSKSSPETNTNTTPGMRMDEIGQSSHNVSNNSQDGFSDVITFVVGGGNYMEYSNLLQHFIAKSGTSINVTYGSTNVLTGGQFLNEIRALGSNK</sequence>
<dbReference type="InParanoid" id="D2UYD9"/>
<dbReference type="InterPro" id="IPR043154">
    <property type="entry name" value="Sec-1-like_dom1"/>
</dbReference>
<dbReference type="InterPro" id="IPR027482">
    <property type="entry name" value="Sec1-like_dom2"/>
</dbReference>
<organism evidence="3">
    <name type="scientific">Naegleria gruberi</name>
    <name type="common">Amoeba</name>
    <dbReference type="NCBI Taxonomy" id="5762"/>
    <lineage>
        <taxon>Eukaryota</taxon>
        <taxon>Discoba</taxon>
        <taxon>Heterolobosea</taxon>
        <taxon>Tetramitia</taxon>
        <taxon>Eutetramitia</taxon>
        <taxon>Vahlkampfiidae</taxon>
        <taxon>Naegleria</taxon>
    </lineage>
</organism>
<dbReference type="Gene3D" id="3.40.50.2060">
    <property type="match status" value="1"/>
</dbReference>
<dbReference type="AlphaFoldDB" id="D2UYD9"/>
<proteinExistence type="inferred from homology"/>
<dbReference type="PIRSF" id="PIRSF005715">
    <property type="entry name" value="VPS45_Sec1"/>
    <property type="match status" value="1"/>
</dbReference>
<keyword evidence="3" id="KW-1185">Reference proteome</keyword>
<reference evidence="2 3" key="1">
    <citation type="journal article" date="2010" name="Cell">
        <title>The genome of Naegleria gruberi illuminates early eukaryotic versatility.</title>
        <authorList>
            <person name="Fritz-Laylin L.K."/>
            <person name="Prochnik S.E."/>
            <person name="Ginger M.L."/>
            <person name="Dacks J.B."/>
            <person name="Carpenter M.L."/>
            <person name="Field M.C."/>
            <person name="Kuo A."/>
            <person name="Paredez A."/>
            <person name="Chapman J."/>
            <person name="Pham J."/>
            <person name="Shu S."/>
            <person name="Neupane R."/>
            <person name="Cipriano M."/>
            <person name="Mancuso J."/>
            <person name="Tu H."/>
            <person name="Salamov A."/>
            <person name="Lindquist E."/>
            <person name="Shapiro H."/>
            <person name="Lucas S."/>
            <person name="Grigoriev I.V."/>
            <person name="Cande W.Z."/>
            <person name="Fulton C."/>
            <person name="Rokhsar D.S."/>
            <person name="Dawson S.C."/>
        </authorList>
    </citation>
    <scope>NUCLEOTIDE SEQUENCE [LARGE SCALE GENOMIC DNA]</scope>
    <source>
        <strain evidence="2 3">NEG-M</strain>
    </source>
</reference>
<dbReference type="eggNOG" id="KOG1301">
    <property type="taxonomic scope" value="Eukaryota"/>
</dbReference>
<dbReference type="InterPro" id="IPR036045">
    <property type="entry name" value="Sec1-like_sf"/>
</dbReference>
<dbReference type="VEuPathDB" id="AmoebaDB:NAEGRDRAFT_77784"/>
<evidence type="ECO:0000256" key="1">
    <source>
        <dbReference type="ARBA" id="ARBA00009884"/>
    </source>
</evidence>
<dbReference type="InterPro" id="IPR001619">
    <property type="entry name" value="Sec1-like"/>
</dbReference>
<name>D2UYD9_NAEGR</name>
<protein>
    <submittedName>
        <fullName evidence="2">SEC1 family transport protein</fullName>
    </submittedName>
</protein>
<dbReference type="RefSeq" id="XP_002683202.1">
    <property type="nucleotide sequence ID" value="XM_002683156.1"/>
</dbReference>
<evidence type="ECO:0000313" key="3">
    <source>
        <dbReference type="Proteomes" id="UP000006671"/>
    </source>
</evidence>